<dbReference type="EnsemblMetazoa" id="GPPI014035-RA">
    <property type="protein sequence ID" value="GPPI014035-PA"/>
    <property type="gene ID" value="GPPI014035"/>
</dbReference>
<evidence type="ECO:0000256" key="1">
    <source>
        <dbReference type="SAM" id="SignalP"/>
    </source>
</evidence>
<reference evidence="2" key="2">
    <citation type="submission" date="2020-05" db="UniProtKB">
        <authorList>
            <consortium name="EnsemblMetazoa"/>
        </authorList>
    </citation>
    <scope>IDENTIFICATION</scope>
    <source>
        <strain evidence="2">IAEA</strain>
    </source>
</reference>
<reference evidence="3" key="1">
    <citation type="submission" date="2015-01" db="EMBL/GenBank/DDBJ databases">
        <authorList>
            <person name="Aksoy S."/>
            <person name="Warren W."/>
            <person name="Wilson R.K."/>
        </authorList>
    </citation>
    <scope>NUCLEOTIDE SEQUENCE [LARGE SCALE GENOMIC DNA]</scope>
    <source>
        <strain evidence="3">IAEA</strain>
    </source>
</reference>
<proteinExistence type="predicted"/>
<sequence>MKLLIFLLLGFVIVLAQTFAYDNAEVDDMIDYYAEDENSLEEAEAKMGLLPIEKKVDGGGMLIVGKKLYLSN</sequence>
<dbReference type="AlphaFoldDB" id="A0A1B0AZP9"/>
<feature type="signal peptide" evidence="1">
    <location>
        <begin position="1"/>
        <end position="16"/>
    </location>
</feature>
<accession>A0A1B0AZP9</accession>
<dbReference type="Proteomes" id="UP000092460">
    <property type="component" value="Unassembled WGS sequence"/>
</dbReference>
<evidence type="ECO:0000313" key="3">
    <source>
        <dbReference type="Proteomes" id="UP000092460"/>
    </source>
</evidence>
<name>A0A1B0AZP9_9MUSC</name>
<keyword evidence="1" id="KW-0732">Signal</keyword>
<dbReference type="EMBL" id="JXJN01006420">
    <property type="status" value="NOT_ANNOTATED_CDS"/>
    <property type="molecule type" value="Genomic_DNA"/>
</dbReference>
<feature type="chain" id="PRO_5008404395" evidence="1">
    <location>
        <begin position="17"/>
        <end position="72"/>
    </location>
</feature>
<dbReference type="VEuPathDB" id="VectorBase:GPPI014035"/>
<keyword evidence="3" id="KW-1185">Reference proteome</keyword>
<protein>
    <submittedName>
        <fullName evidence="2">Uncharacterized protein</fullName>
    </submittedName>
</protein>
<evidence type="ECO:0000313" key="2">
    <source>
        <dbReference type="EnsemblMetazoa" id="GPPI014035-PA"/>
    </source>
</evidence>
<organism evidence="2 3">
    <name type="scientific">Glossina palpalis gambiensis</name>
    <dbReference type="NCBI Taxonomy" id="67801"/>
    <lineage>
        <taxon>Eukaryota</taxon>
        <taxon>Metazoa</taxon>
        <taxon>Ecdysozoa</taxon>
        <taxon>Arthropoda</taxon>
        <taxon>Hexapoda</taxon>
        <taxon>Insecta</taxon>
        <taxon>Pterygota</taxon>
        <taxon>Neoptera</taxon>
        <taxon>Endopterygota</taxon>
        <taxon>Diptera</taxon>
        <taxon>Brachycera</taxon>
        <taxon>Muscomorpha</taxon>
        <taxon>Hippoboscoidea</taxon>
        <taxon>Glossinidae</taxon>
        <taxon>Glossina</taxon>
    </lineage>
</organism>